<dbReference type="CDD" id="cd02966">
    <property type="entry name" value="TlpA_like_family"/>
    <property type="match status" value="1"/>
</dbReference>
<dbReference type="Gene3D" id="3.40.30.10">
    <property type="entry name" value="Glutaredoxin"/>
    <property type="match status" value="1"/>
</dbReference>
<evidence type="ECO:0000256" key="4">
    <source>
        <dbReference type="ARBA" id="ARBA00023284"/>
    </source>
</evidence>
<keyword evidence="2" id="KW-0201">Cytochrome c-type biogenesis</keyword>
<dbReference type="GO" id="GO:0030313">
    <property type="term" value="C:cell envelope"/>
    <property type="evidence" value="ECO:0007669"/>
    <property type="project" value="UniProtKB-SubCell"/>
</dbReference>
<dbReference type="Proteomes" id="UP000094313">
    <property type="component" value="Chromosome"/>
</dbReference>
<comment type="subcellular location">
    <subcellularLocation>
        <location evidence="1">Cell envelope</location>
    </subcellularLocation>
</comment>
<evidence type="ECO:0000259" key="6">
    <source>
        <dbReference type="PROSITE" id="PS51352"/>
    </source>
</evidence>
<dbReference type="PANTHER" id="PTHR42852:SF6">
    <property type="entry name" value="THIOL:DISULFIDE INTERCHANGE PROTEIN DSBE"/>
    <property type="match status" value="1"/>
</dbReference>
<evidence type="ECO:0000313" key="7">
    <source>
        <dbReference type="EMBL" id="AOM79198.1"/>
    </source>
</evidence>
<dbReference type="Pfam" id="PF08534">
    <property type="entry name" value="Redoxin"/>
    <property type="match status" value="1"/>
</dbReference>
<keyword evidence="3" id="KW-1015">Disulfide bond</keyword>
<evidence type="ECO:0000256" key="1">
    <source>
        <dbReference type="ARBA" id="ARBA00004196"/>
    </source>
</evidence>
<dbReference type="AlphaFoldDB" id="A0A1D7QKK4"/>
<name>A0A1D7QKK4_9SPHI</name>
<keyword evidence="5" id="KW-0732">Signal</keyword>
<accession>A0A1D7QKK4</accession>
<dbReference type="GO" id="GO:0016491">
    <property type="term" value="F:oxidoreductase activity"/>
    <property type="evidence" value="ECO:0007669"/>
    <property type="project" value="InterPro"/>
</dbReference>
<dbReference type="InterPro" id="IPR013766">
    <property type="entry name" value="Thioredoxin_domain"/>
</dbReference>
<dbReference type="GO" id="GO:0017004">
    <property type="term" value="P:cytochrome complex assembly"/>
    <property type="evidence" value="ECO:0007669"/>
    <property type="project" value="UniProtKB-KW"/>
</dbReference>
<sequence length="441" mass="50804">MQKTILTIAMATLCLFFKALSQDKAVDITAKGIQIGQYIPNVKFEEIHNYKTKTASIADFQGKLLILDFWATWCGSCVNAIPEMEKLQKQFDGKVQFLSVSYEPKETVIPFLKRLHKGKPSMIPQVTGDKSLSKFFPHIYLPHFVWIGKDGKVRAVTDMIDVTAANIEKMLSSEGEVLLREKKDMRMKYDKNKPLLVNGNGGDGSQLIYHSTLSGYIEGMKSSRNLAPPDSAFGNRLTLSNCPAIWFFKLAFSDGYPTFFPDNRVLLEVKEPEKIYPSEEIRYSDWLKTPGNGYCYQLQVPKSLKDNFYPILQEDLRRIFPQYRGSVEKRKVKCMVLVLLPGADLLKTKHRTEQPEERFSSKGFHIKNSFMGAFIDRIQIEYQRFSKIPFLDHTGYLDRLDMDVEADLRNVESMNQGLKKYNLQWVEKEVELPMLVIRDKQ</sequence>
<keyword evidence="4" id="KW-0676">Redox-active center</keyword>
<dbReference type="PANTHER" id="PTHR42852">
    <property type="entry name" value="THIOL:DISULFIDE INTERCHANGE PROTEIN DSBE"/>
    <property type="match status" value="1"/>
</dbReference>
<feature type="chain" id="PRO_5009098757" description="Thioredoxin domain-containing protein" evidence="5">
    <location>
        <begin position="22"/>
        <end position="441"/>
    </location>
</feature>
<organism evidence="7 8">
    <name type="scientific">Pedobacter steynii</name>
    <dbReference type="NCBI Taxonomy" id="430522"/>
    <lineage>
        <taxon>Bacteria</taxon>
        <taxon>Pseudomonadati</taxon>
        <taxon>Bacteroidota</taxon>
        <taxon>Sphingobacteriia</taxon>
        <taxon>Sphingobacteriales</taxon>
        <taxon>Sphingobacteriaceae</taxon>
        <taxon>Pedobacter</taxon>
    </lineage>
</organism>
<feature type="domain" description="Thioredoxin" evidence="6">
    <location>
        <begin position="33"/>
        <end position="176"/>
    </location>
</feature>
<evidence type="ECO:0000256" key="3">
    <source>
        <dbReference type="ARBA" id="ARBA00023157"/>
    </source>
</evidence>
<keyword evidence="8" id="KW-1185">Reference proteome</keyword>
<dbReference type="InterPro" id="IPR036249">
    <property type="entry name" value="Thioredoxin-like_sf"/>
</dbReference>
<protein>
    <recommendedName>
        <fullName evidence="6">Thioredoxin domain-containing protein</fullName>
    </recommendedName>
</protein>
<reference evidence="7 8" key="1">
    <citation type="submission" date="2016-08" db="EMBL/GenBank/DDBJ databases">
        <authorList>
            <person name="Seilhamer J.J."/>
        </authorList>
    </citation>
    <scope>NUCLEOTIDE SEQUENCE [LARGE SCALE GENOMIC DNA]</scope>
    <source>
        <strain evidence="7 8">DX4</strain>
    </source>
</reference>
<feature type="signal peptide" evidence="5">
    <location>
        <begin position="1"/>
        <end position="21"/>
    </location>
</feature>
<dbReference type="PROSITE" id="PS51352">
    <property type="entry name" value="THIOREDOXIN_2"/>
    <property type="match status" value="1"/>
</dbReference>
<dbReference type="SUPFAM" id="SSF52833">
    <property type="entry name" value="Thioredoxin-like"/>
    <property type="match status" value="1"/>
</dbReference>
<evidence type="ECO:0000313" key="8">
    <source>
        <dbReference type="Proteomes" id="UP000094313"/>
    </source>
</evidence>
<dbReference type="OrthoDB" id="1118217at2"/>
<dbReference type="EMBL" id="CP017141">
    <property type="protein sequence ID" value="AOM79198.1"/>
    <property type="molecule type" value="Genomic_DNA"/>
</dbReference>
<proteinExistence type="predicted"/>
<evidence type="ECO:0000256" key="2">
    <source>
        <dbReference type="ARBA" id="ARBA00022748"/>
    </source>
</evidence>
<dbReference type="InterPro" id="IPR050553">
    <property type="entry name" value="Thioredoxin_ResA/DsbE_sf"/>
</dbReference>
<dbReference type="InterPro" id="IPR013740">
    <property type="entry name" value="Redoxin"/>
</dbReference>
<dbReference type="KEGG" id="psty:BFS30_19715"/>
<evidence type="ECO:0000256" key="5">
    <source>
        <dbReference type="SAM" id="SignalP"/>
    </source>
</evidence>
<dbReference type="RefSeq" id="WP_069380861.1">
    <property type="nucleotide sequence ID" value="NZ_CP017141.1"/>
</dbReference>
<gene>
    <name evidence="7" type="ORF">BFS30_19715</name>
</gene>